<sequence length="335" mass="37809">MKKKAVHLVIFSFIIILSFGAVQNPFTLNYVGQLKDDSQMVIKEQDSLYEEIVARAESYTEPAIDARIDKVWKAVPGYNGLEVDVEASYDKMKKLEDFEESRLVFKETSPHVHLADLPPSPIYKGNEQKPMVTFLINVAWGNEYLPDMLKTLKKHELHTTFFLDGSWVKNNPNLATMLKEEGHEIGNHAYSHPDMSKLTVGRIDEEIQKTNSVIEATIGVTPEWFAPPSGSFNQTVVDQAHKHGMRTVLWSVDTVDWRKPDPTEMVNRVVSKVHNGAMILMHPTEPTAKGLEDLINGVHEKGYRIGTVSDVLSEERVILGVTLNENRGTNSDKEN</sequence>
<dbReference type="InterPro" id="IPR014228">
    <property type="entry name" value="Spore_polysacc_deacetyl_YlxY"/>
</dbReference>
<dbReference type="GO" id="GO:0016020">
    <property type="term" value="C:membrane"/>
    <property type="evidence" value="ECO:0007669"/>
    <property type="project" value="TreeGrafter"/>
</dbReference>
<dbReference type="SUPFAM" id="SSF88713">
    <property type="entry name" value="Glycoside hydrolase/deacetylase"/>
    <property type="match status" value="1"/>
</dbReference>
<comment type="caution">
    <text evidence="2">The sequence shown here is derived from an EMBL/GenBank/DDBJ whole genome shotgun (WGS) entry which is preliminary data.</text>
</comment>
<dbReference type="Gene3D" id="3.20.20.370">
    <property type="entry name" value="Glycoside hydrolase/deacetylase"/>
    <property type="match status" value="1"/>
</dbReference>
<dbReference type="NCBIfam" id="TIGR02873">
    <property type="entry name" value="spore_ylxY"/>
    <property type="match status" value="1"/>
</dbReference>
<feature type="domain" description="NodB homology" evidence="1">
    <location>
        <begin position="130"/>
        <end position="306"/>
    </location>
</feature>
<dbReference type="CDD" id="cd10950">
    <property type="entry name" value="CE4_BsYlxY_like"/>
    <property type="match status" value="1"/>
</dbReference>
<dbReference type="InterPro" id="IPR050248">
    <property type="entry name" value="Polysacc_deacetylase_ArnD"/>
</dbReference>
<keyword evidence="3" id="KW-1185">Reference proteome</keyword>
<dbReference type="STRING" id="1236973.JCM9157_3225"/>
<name>W4QXN5_HALA3</name>
<reference evidence="2 3" key="1">
    <citation type="journal article" date="2014" name="Genome Announc.">
        <title>Draft Genome Sequences of Three Alkaliphilic Bacillus Strains, Bacillus wakoensis JCM 9140T, Bacillus akibai JCM 9157T, and Bacillus hemicellulosilyticus JCM 9152T.</title>
        <authorList>
            <person name="Yuki M."/>
            <person name="Oshima K."/>
            <person name="Suda W."/>
            <person name="Oshida Y."/>
            <person name="Kitamura K."/>
            <person name="Iida T."/>
            <person name="Hattori M."/>
            <person name="Ohkuma M."/>
        </authorList>
    </citation>
    <scope>NUCLEOTIDE SEQUENCE [LARGE SCALE GENOMIC DNA]</scope>
    <source>
        <strain evidence="2 3">JCM 9157</strain>
    </source>
</reference>
<dbReference type="AlphaFoldDB" id="W4QXN5"/>
<dbReference type="Pfam" id="PF01522">
    <property type="entry name" value="Polysacc_deac_1"/>
    <property type="match status" value="1"/>
</dbReference>
<dbReference type="PROSITE" id="PS51677">
    <property type="entry name" value="NODB"/>
    <property type="match status" value="1"/>
</dbReference>
<dbReference type="InterPro" id="IPR011330">
    <property type="entry name" value="Glyco_hydro/deAcase_b/a-brl"/>
</dbReference>
<dbReference type="GO" id="GO:0016810">
    <property type="term" value="F:hydrolase activity, acting on carbon-nitrogen (but not peptide) bonds"/>
    <property type="evidence" value="ECO:0007669"/>
    <property type="project" value="InterPro"/>
</dbReference>
<accession>W4QXN5</accession>
<dbReference type="OrthoDB" id="9812065at2"/>
<dbReference type="Proteomes" id="UP000018896">
    <property type="component" value="Unassembled WGS sequence"/>
</dbReference>
<evidence type="ECO:0000313" key="2">
    <source>
        <dbReference type="EMBL" id="GAE36079.1"/>
    </source>
</evidence>
<dbReference type="GO" id="GO:0005975">
    <property type="term" value="P:carbohydrate metabolic process"/>
    <property type="evidence" value="ECO:0007669"/>
    <property type="project" value="InterPro"/>
</dbReference>
<organism evidence="2 3">
    <name type="scientific">Halalkalibacter akibai (strain ATCC 43226 / DSM 21942 / CIP 109018 / JCM 9157 / 1139)</name>
    <name type="common">Bacillus akibai</name>
    <dbReference type="NCBI Taxonomy" id="1236973"/>
    <lineage>
        <taxon>Bacteria</taxon>
        <taxon>Bacillati</taxon>
        <taxon>Bacillota</taxon>
        <taxon>Bacilli</taxon>
        <taxon>Bacillales</taxon>
        <taxon>Bacillaceae</taxon>
        <taxon>Halalkalibacter</taxon>
    </lineage>
</organism>
<dbReference type="eggNOG" id="COG0726">
    <property type="taxonomic scope" value="Bacteria"/>
</dbReference>
<dbReference type="InterPro" id="IPR002509">
    <property type="entry name" value="NODB_dom"/>
</dbReference>
<protein>
    <submittedName>
        <fullName evidence="2">Polysaccharide deacetylase</fullName>
    </submittedName>
</protein>
<dbReference type="RefSeq" id="WP_035665776.1">
    <property type="nucleotide sequence ID" value="NZ_BAUV01000027.1"/>
</dbReference>
<dbReference type="PANTHER" id="PTHR10587">
    <property type="entry name" value="GLYCOSYL TRANSFERASE-RELATED"/>
    <property type="match status" value="1"/>
</dbReference>
<dbReference type="PANTHER" id="PTHR10587:SF80">
    <property type="entry name" value="CHITOOLIGOSACCHARIDE DEACETYLASE"/>
    <property type="match status" value="1"/>
</dbReference>
<dbReference type="EMBL" id="BAUV01000027">
    <property type="protein sequence ID" value="GAE36079.1"/>
    <property type="molecule type" value="Genomic_DNA"/>
</dbReference>
<evidence type="ECO:0000259" key="1">
    <source>
        <dbReference type="PROSITE" id="PS51677"/>
    </source>
</evidence>
<gene>
    <name evidence="2" type="ORF">JCM9157_3225</name>
</gene>
<evidence type="ECO:0000313" key="3">
    <source>
        <dbReference type="Proteomes" id="UP000018896"/>
    </source>
</evidence>
<proteinExistence type="predicted"/>